<sequence>MPTLLRGDGLVKLLHEPCEPVDVYDDMLSVDEDVPHLVESLVMYGERVRKDGVVAGVGLLQRGLLRRGLVVEIAESHVWHRVSVRMPARPPELAPRDDLHHRGVVRQEEHVGQPSAVHAHEHVAGVNHPGKALQVTDVVWSRSHHLEADTGRGGDGVGLVLELPRVAPQDHDEPRLPPGCAPAHGCHPCPLQRVGGADEVPEADHRVAVAGESRDDAQLLVALQPDMGRLEAAHGVLGVHVDDWVAGQCGEDGLVLGDPLGLVVGGKQLDVAVVLSGRQVEWDDHVGHDVEEVPVVSAGRENHGWHVVPNRALRWWWVVGTTAACWWRTGTHGDLANQQHHLLLPLACIRAELDRRIFRTVGGRRDDVYSCGFAMDAHVAFHGARVRLMVAQVAD</sequence>
<protein>
    <submittedName>
        <fullName evidence="1">Uncharacterized protein</fullName>
    </submittedName>
</protein>
<reference evidence="2" key="1">
    <citation type="submission" date="2015-12" db="EMBL/GenBank/DDBJ databases">
        <title>Update maize B73 reference genome by single molecule sequencing technologies.</title>
        <authorList>
            <consortium name="Maize Genome Sequencing Project"/>
            <person name="Ware D."/>
        </authorList>
    </citation>
    <scope>NUCLEOTIDE SEQUENCE [LARGE SCALE GENOMIC DNA]</scope>
    <source>
        <strain evidence="2">cv. B73</strain>
    </source>
</reference>
<evidence type="ECO:0000313" key="2">
    <source>
        <dbReference type="Proteomes" id="UP000007305"/>
    </source>
</evidence>
<evidence type="ECO:0000313" key="1">
    <source>
        <dbReference type="EnsemblPlants" id="Zm00001eb027030_P001"/>
    </source>
</evidence>
<dbReference type="Gramene" id="Zm00001eb027030_T001">
    <property type="protein sequence ID" value="Zm00001eb027030_P001"/>
    <property type="gene ID" value="Zm00001eb027030"/>
</dbReference>
<dbReference type="Proteomes" id="UP000007305">
    <property type="component" value="Chromosome 1"/>
</dbReference>
<accession>A0A804LPU8</accession>
<dbReference type="AlphaFoldDB" id="A0A804LPU8"/>
<proteinExistence type="predicted"/>
<organism evidence="1 2">
    <name type="scientific">Zea mays</name>
    <name type="common">Maize</name>
    <dbReference type="NCBI Taxonomy" id="4577"/>
    <lineage>
        <taxon>Eukaryota</taxon>
        <taxon>Viridiplantae</taxon>
        <taxon>Streptophyta</taxon>
        <taxon>Embryophyta</taxon>
        <taxon>Tracheophyta</taxon>
        <taxon>Spermatophyta</taxon>
        <taxon>Magnoliopsida</taxon>
        <taxon>Liliopsida</taxon>
        <taxon>Poales</taxon>
        <taxon>Poaceae</taxon>
        <taxon>PACMAD clade</taxon>
        <taxon>Panicoideae</taxon>
        <taxon>Andropogonodae</taxon>
        <taxon>Andropogoneae</taxon>
        <taxon>Tripsacinae</taxon>
        <taxon>Zea</taxon>
    </lineage>
</organism>
<dbReference type="EnsemblPlants" id="Zm00001eb027030_T001">
    <property type="protein sequence ID" value="Zm00001eb027030_P001"/>
    <property type="gene ID" value="Zm00001eb027030"/>
</dbReference>
<keyword evidence="2" id="KW-1185">Reference proteome</keyword>
<name>A0A804LPU8_MAIZE</name>
<dbReference type="InParanoid" id="A0A804LPU8"/>
<reference evidence="1" key="3">
    <citation type="submission" date="2021-05" db="UniProtKB">
        <authorList>
            <consortium name="EnsemblPlants"/>
        </authorList>
    </citation>
    <scope>IDENTIFICATION</scope>
    <source>
        <strain evidence="1">cv. B73</strain>
    </source>
</reference>
<reference evidence="1" key="2">
    <citation type="submission" date="2019-07" db="EMBL/GenBank/DDBJ databases">
        <authorList>
            <person name="Seetharam A."/>
            <person name="Woodhouse M."/>
            <person name="Cannon E."/>
        </authorList>
    </citation>
    <scope>NUCLEOTIDE SEQUENCE [LARGE SCALE GENOMIC DNA]</scope>
    <source>
        <strain evidence="1">cv. B73</strain>
    </source>
</reference>